<keyword evidence="6" id="KW-1185">Reference proteome</keyword>
<dbReference type="PANTHER" id="PTHR45641">
    <property type="entry name" value="TETRATRICOPEPTIDE REPEAT PROTEIN (AFU_ORTHOLOGUE AFUA_6G03870)"/>
    <property type="match status" value="1"/>
</dbReference>
<evidence type="ECO:0000313" key="5">
    <source>
        <dbReference type="EMBL" id="EFZ36560.1"/>
    </source>
</evidence>
<feature type="chain" id="PRO_5003223929" evidence="4">
    <location>
        <begin position="23"/>
        <end position="471"/>
    </location>
</feature>
<sequence>MKTIKYLMIGALMAGSYISVNAQDDHKATIEQVTKIIKSQDANKEKQIKDIFKANKKNADVLTAIGRAYLDIKDTANAQIYANLAMARDKHYGDAYVLAGDIEAFKDNGGAASGWYEQATYFDPKNPNGYRRYAQVNSKVSPSSSVAKLEELRKQRPDYPVDIISAEIYDRAGNISKALEYYNKVDKNQMEDYQLVSFALNYFLKSEFDKSLEIAQFGIKKFPSNAALNRINFFNLTNLKRYDEALQYADALFNKSEKTKITESDYLYYGYAYLGKKDYDKAIEMFNKSLENNTDNKQDRSDALKNIANAYSAKGDYTNAAQKYEEYLKSLDKQTASEYAGLAGIYLTQAQETKGAEQTEAYQKAAAAYKELGEKYPNVKDFATLWQARINSYMDPDMKTYQAKPFYEELANMLKDKENRDENENKYLLEAYQYLGYYYYKIDDKPNYTDYWNRVLTLDPNNATAKQVLGK</sequence>
<dbReference type="SMART" id="SM00028">
    <property type="entry name" value="TPR"/>
    <property type="match status" value="5"/>
</dbReference>
<keyword evidence="1" id="KW-0677">Repeat</keyword>
<dbReference type="InterPro" id="IPR011990">
    <property type="entry name" value="TPR-like_helical_dom_sf"/>
</dbReference>
<dbReference type="SUPFAM" id="SSF48452">
    <property type="entry name" value="TPR-like"/>
    <property type="match status" value="2"/>
</dbReference>
<comment type="caution">
    <text evidence="5">The sequence shown here is derived from an EMBL/GenBank/DDBJ whole genome shotgun (WGS) entry which is preliminary data.</text>
</comment>
<evidence type="ECO:0000256" key="3">
    <source>
        <dbReference type="PROSITE-ProRule" id="PRU00339"/>
    </source>
</evidence>
<dbReference type="HOGENOM" id="CLU_032900_2_0_10"/>
<feature type="signal peptide" evidence="4">
    <location>
        <begin position="1"/>
        <end position="22"/>
    </location>
</feature>
<evidence type="ECO:0000256" key="2">
    <source>
        <dbReference type="ARBA" id="ARBA00022803"/>
    </source>
</evidence>
<proteinExistence type="predicted"/>
<dbReference type="STRING" id="28134.SAMN05444288_2052"/>
<accession>E7RQM2</accession>
<dbReference type="Proteomes" id="UP000005580">
    <property type="component" value="Unassembled WGS sequence"/>
</dbReference>
<keyword evidence="4" id="KW-0732">Signal</keyword>
<feature type="repeat" description="TPR" evidence="3">
    <location>
        <begin position="263"/>
        <end position="296"/>
    </location>
</feature>
<dbReference type="AlphaFoldDB" id="E7RQM2"/>
<reference evidence="5" key="1">
    <citation type="submission" date="2011-01" db="EMBL/GenBank/DDBJ databases">
        <authorList>
            <person name="Muzny D."/>
            <person name="Qin X."/>
            <person name="Buhay C."/>
            <person name="Dugan-Rocha S."/>
            <person name="Ding Y."/>
            <person name="Chen G."/>
            <person name="Hawes A."/>
            <person name="Holder M."/>
            <person name="Jhangiani S."/>
            <person name="Johnson A."/>
            <person name="Khan Z."/>
            <person name="Li Z."/>
            <person name="Liu W."/>
            <person name="Liu X."/>
            <person name="Perez L."/>
            <person name="Shen H."/>
            <person name="Wang Q."/>
            <person name="Watt J."/>
            <person name="Xi L."/>
            <person name="Xin Y."/>
            <person name="Zhou J."/>
            <person name="Deng J."/>
            <person name="Jiang H."/>
            <person name="Liu Y."/>
            <person name="Qu J."/>
            <person name="Song X.-Z."/>
            <person name="Zhang L."/>
            <person name="Villasana D."/>
            <person name="Johnson A."/>
            <person name="Liu J."/>
            <person name="Liyanage D."/>
            <person name="Lorensuhewa L."/>
            <person name="Robinson T."/>
            <person name="Song A."/>
            <person name="Song B.-B."/>
            <person name="Dinh H."/>
            <person name="Thornton R."/>
            <person name="Coyle M."/>
            <person name="Francisco L."/>
            <person name="Jackson L."/>
            <person name="Javaid M."/>
            <person name="Korchina V."/>
            <person name="Kovar C."/>
            <person name="Mata R."/>
            <person name="Mathew T."/>
            <person name="Ngo R."/>
            <person name="Nguyen L."/>
            <person name="Nguyen N."/>
            <person name="Okwuonu G."/>
            <person name="Ongeri F."/>
            <person name="Pham C."/>
            <person name="Simmons D."/>
            <person name="Wilczek-Boney K."/>
            <person name="Hale W."/>
            <person name="Jakkamsetti A."/>
            <person name="Pham P."/>
            <person name="Ruth R."/>
            <person name="San Lucas F."/>
            <person name="Warren J."/>
            <person name="Zhang J."/>
            <person name="Zhao Z."/>
            <person name="Zhou C."/>
            <person name="Zhu D."/>
            <person name="Lee S."/>
            <person name="Bess C."/>
            <person name="Blankenburg K."/>
            <person name="Forbes L."/>
            <person name="Fu Q."/>
            <person name="Gubbala S."/>
            <person name="Hirani K."/>
            <person name="Jayaseelan J.C."/>
            <person name="Lara F."/>
            <person name="Munidasa M."/>
            <person name="Palculict T."/>
            <person name="Patil S."/>
            <person name="Pu L.-L."/>
            <person name="Saada N."/>
            <person name="Tang L."/>
            <person name="Weissenberger G."/>
            <person name="Zhu Y."/>
            <person name="Hemphill L."/>
            <person name="Shang Y."/>
            <person name="Youmans B."/>
            <person name="Ayvaz T."/>
            <person name="Ross M."/>
            <person name="Santibanez J."/>
            <person name="Aqrawi P."/>
            <person name="Gross S."/>
            <person name="Joshi V."/>
            <person name="Fowler G."/>
            <person name="Nazareth L."/>
            <person name="Reid J."/>
            <person name="Worley K."/>
            <person name="Petrosino J."/>
            <person name="Highlander S."/>
            <person name="Gibbs R."/>
        </authorList>
    </citation>
    <scope>NUCLEOTIDE SEQUENCE [LARGE SCALE GENOMIC DNA]</scope>
    <source>
        <strain evidence="5">ATCC 33269</strain>
    </source>
</reference>
<keyword evidence="2 3" id="KW-0802">TPR repeat</keyword>
<name>E7RQM2_9BACT</name>
<dbReference type="Pfam" id="PF13424">
    <property type="entry name" value="TPR_12"/>
    <property type="match status" value="1"/>
</dbReference>
<evidence type="ECO:0000256" key="1">
    <source>
        <dbReference type="ARBA" id="ARBA00022737"/>
    </source>
</evidence>
<dbReference type="EMBL" id="AEPE02000005">
    <property type="protein sequence ID" value="EFZ36560.1"/>
    <property type="molecule type" value="Genomic_DNA"/>
</dbReference>
<evidence type="ECO:0000313" key="6">
    <source>
        <dbReference type="Proteomes" id="UP000005580"/>
    </source>
</evidence>
<protein>
    <submittedName>
        <fullName evidence="5">Tetratricopeptide repeat protein</fullName>
    </submittedName>
</protein>
<feature type="repeat" description="TPR" evidence="3">
    <location>
        <begin position="429"/>
        <end position="462"/>
    </location>
</feature>
<dbReference type="eggNOG" id="COG0457">
    <property type="taxonomic scope" value="Bacteria"/>
</dbReference>
<dbReference type="Gene3D" id="1.25.40.10">
    <property type="entry name" value="Tetratricopeptide repeat domain"/>
    <property type="match status" value="2"/>
</dbReference>
<organism evidence="5 6">
    <name type="scientific">Hoylesella oralis ATCC 33269</name>
    <dbReference type="NCBI Taxonomy" id="873533"/>
    <lineage>
        <taxon>Bacteria</taxon>
        <taxon>Pseudomonadati</taxon>
        <taxon>Bacteroidota</taxon>
        <taxon>Bacteroidia</taxon>
        <taxon>Bacteroidales</taxon>
        <taxon>Prevotellaceae</taxon>
        <taxon>Hoylesella</taxon>
    </lineage>
</organism>
<dbReference type="PROSITE" id="PS50005">
    <property type="entry name" value="TPR"/>
    <property type="match status" value="2"/>
</dbReference>
<dbReference type="InterPro" id="IPR019734">
    <property type="entry name" value="TPR_rpt"/>
</dbReference>
<evidence type="ECO:0000256" key="4">
    <source>
        <dbReference type="SAM" id="SignalP"/>
    </source>
</evidence>
<gene>
    <name evidence="5" type="ORF">HMPREF0663_11473</name>
</gene>
<dbReference type="RefSeq" id="WP_004369610.1">
    <property type="nucleotide sequence ID" value="NZ_GL833119.1"/>
</dbReference>